<dbReference type="EMBL" id="MK359302">
    <property type="protein sequence ID" value="QAY04023.1"/>
    <property type="molecule type" value="Genomic_DNA"/>
</dbReference>
<keyword evidence="3" id="KW-1185">Reference proteome</keyword>
<gene>
    <name evidence="2" type="primary">63</name>
    <name evidence="2" type="ORF">SEA_SOMBRERO_63</name>
</gene>
<proteinExistence type="predicted"/>
<feature type="region of interest" description="Disordered" evidence="1">
    <location>
        <begin position="1"/>
        <end position="20"/>
    </location>
</feature>
<sequence length="377" mass="41577">MTSLQPSQTTGTDVVSWDGMETGLEDFDTNDLTMPRLSIDHPEAAFKNSQTDELFNELTVILLGLHKSRIMWGEMSDGDDQDPPLCKSPDMRNGFPNMDTELPTSKQFPWEAQDVYGPDDASPLFVGPEQNLLTMPSIGCKDCHFKEWNTDPSGKKPWCSEEWTFPLLYQDPEDAEVWVPALFTIRRSGIKPARQYVTPFASKKTPIFTVATKLTLDVNKRGMVKFCTPIFTKVAKTNPESYQDYFDSFKSAQGFLLQYPMPRDDEDKEAAAAKAAATVPDGDIEGNVIDADVVPEEPTPTPQPEPTPTPAPQPAQPAPPQAQAQTRVQPEPTPEPTPPSPPAEEQVISTKGKVKPLSNTAPAAGTVQIDEDEEPPF</sequence>
<dbReference type="GeneID" id="55613321"/>
<dbReference type="KEGG" id="vg:55613321"/>
<evidence type="ECO:0000313" key="2">
    <source>
        <dbReference type="EMBL" id="QAY04023.1"/>
    </source>
</evidence>
<evidence type="ECO:0000256" key="1">
    <source>
        <dbReference type="SAM" id="MobiDB-lite"/>
    </source>
</evidence>
<dbReference type="Proteomes" id="UP000290782">
    <property type="component" value="Segment"/>
</dbReference>
<feature type="region of interest" description="Disordered" evidence="1">
    <location>
        <begin position="266"/>
        <end position="377"/>
    </location>
</feature>
<evidence type="ECO:0000313" key="3">
    <source>
        <dbReference type="Proteomes" id="UP000290782"/>
    </source>
</evidence>
<accession>A0A411BQY0</accession>
<feature type="compositionally biased region" description="Pro residues" evidence="1">
    <location>
        <begin position="297"/>
        <end position="320"/>
    </location>
</feature>
<dbReference type="RefSeq" id="YP_009843056.1">
    <property type="nucleotide sequence ID" value="NC_048746.1"/>
</dbReference>
<name>A0A411BQY0_9CAUD</name>
<feature type="compositionally biased region" description="Polar residues" evidence="1">
    <location>
        <begin position="1"/>
        <end position="13"/>
    </location>
</feature>
<organism evidence="2 3">
    <name type="scientific">Gordonia phage Sombrero</name>
    <dbReference type="NCBI Taxonomy" id="2502420"/>
    <lineage>
        <taxon>Viruses</taxon>
        <taxon>Duplodnaviria</taxon>
        <taxon>Heunggongvirae</taxon>
        <taxon>Uroviricota</taxon>
        <taxon>Caudoviricetes</taxon>
        <taxon>Montyvirus</taxon>
        <taxon>Montyvirus sombrero</taxon>
    </lineage>
</organism>
<feature type="compositionally biased region" description="Pro residues" evidence="1">
    <location>
        <begin position="331"/>
        <end position="342"/>
    </location>
</feature>
<reference evidence="2 3" key="1">
    <citation type="submission" date="2019-01" db="EMBL/GenBank/DDBJ databases">
        <authorList>
            <person name="Byford A.D."/>
            <person name="Nguyen L.Q."/>
            <person name="Alvarez I.A."/>
            <person name="Bhandari M."/>
            <person name="Desselle J.R."/>
            <person name="Duong Q.-N.N."/>
            <person name="Dupree A.F."/>
            <person name="Feroben K.E."/>
            <person name="Garrison M.E."/>
            <person name="Higginbotham J.L."/>
            <person name="Hunter C.W."/>
            <person name="Knight B.A."/>
            <person name="Lee J.A."/>
            <person name="Lewis I.C."/>
            <person name="Long E.L."/>
            <person name="Rimal A."/>
            <person name="Sinnasone S."/>
            <person name="Tandukar J."/>
            <person name="Willis C.E."/>
            <person name="Nguyen A.V."/>
            <person name="Hancock A.M."/>
            <person name="Dicus A.P."/>
            <person name="Gallien G.E."/>
            <person name="Weidemeier A.M.D."/>
            <person name="Gissendanner C.R."/>
            <person name="Findley A.M."/>
            <person name="Klyczek K."/>
            <person name="Garlena R.A."/>
            <person name="Russell D.A."/>
            <person name="Pope W.H."/>
            <person name="Jacobs-Sera D."/>
            <person name="Hatfull G.F."/>
        </authorList>
    </citation>
    <scope>NUCLEOTIDE SEQUENCE [LARGE SCALE GENOMIC DNA]</scope>
</reference>
<protein>
    <submittedName>
        <fullName evidence="2">Uncharacterized protein</fullName>
    </submittedName>
</protein>